<evidence type="ECO:0000313" key="4">
    <source>
        <dbReference type="Proteomes" id="UP001420932"/>
    </source>
</evidence>
<evidence type="ECO:0000256" key="2">
    <source>
        <dbReference type="SAM" id="Phobius"/>
    </source>
</evidence>
<accession>A0AAP0L766</accession>
<dbReference type="AlphaFoldDB" id="A0AAP0L766"/>
<keyword evidence="2" id="KW-1133">Transmembrane helix</keyword>
<protein>
    <submittedName>
        <fullName evidence="3">Uncharacterized protein</fullName>
    </submittedName>
</protein>
<name>A0AAP0L766_9MAGN</name>
<sequence>MRIARIASSTFVDSRLRSVRQRHRVVHRVVAAAGPTSRRRRRRHRRATAGRRCFAISSSRRSSLARCFAAPPRNPAARLRAPNRSAYAAGRRRCSHPPAGRHRRHPAQPPLNHPYCCWPRHHRELPCARHRLREPLLELTPSSSRIRRGVVVVALSLRRSLPSSSLPHVLSFLPLLLFGDQPRLFFFLFFSLFLFLLLSFLPFHAYRGVVLTRISRSRVVENGVSGACDPVGQGSDGTAGPAPPHVAASGFGAVTVTCLDGVTIPRGLLPQE</sequence>
<reference evidence="3 4" key="1">
    <citation type="submission" date="2024-01" db="EMBL/GenBank/DDBJ databases">
        <title>Genome assemblies of Stephania.</title>
        <authorList>
            <person name="Yang L."/>
        </authorList>
    </citation>
    <scope>NUCLEOTIDE SEQUENCE [LARGE SCALE GENOMIC DNA]</scope>
    <source>
        <strain evidence="3">YNDBR</strain>
        <tissue evidence="3">Leaf</tissue>
    </source>
</reference>
<feature type="transmembrane region" description="Helical" evidence="2">
    <location>
        <begin position="184"/>
        <end position="206"/>
    </location>
</feature>
<keyword evidence="4" id="KW-1185">Reference proteome</keyword>
<feature type="region of interest" description="Disordered" evidence="1">
    <location>
        <begin position="82"/>
        <end position="106"/>
    </location>
</feature>
<dbReference type="EMBL" id="JBBNAF010000002">
    <property type="protein sequence ID" value="KAK9163969.1"/>
    <property type="molecule type" value="Genomic_DNA"/>
</dbReference>
<evidence type="ECO:0000256" key="1">
    <source>
        <dbReference type="SAM" id="MobiDB-lite"/>
    </source>
</evidence>
<feature type="compositionally biased region" description="Basic residues" evidence="1">
    <location>
        <begin position="90"/>
        <end position="106"/>
    </location>
</feature>
<dbReference type="Proteomes" id="UP001420932">
    <property type="component" value="Unassembled WGS sequence"/>
</dbReference>
<proteinExistence type="predicted"/>
<keyword evidence="2" id="KW-0812">Transmembrane</keyword>
<comment type="caution">
    <text evidence="3">The sequence shown here is derived from an EMBL/GenBank/DDBJ whole genome shotgun (WGS) entry which is preliminary data.</text>
</comment>
<keyword evidence="2" id="KW-0472">Membrane</keyword>
<evidence type="ECO:0000313" key="3">
    <source>
        <dbReference type="EMBL" id="KAK9163969.1"/>
    </source>
</evidence>
<gene>
    <name evidence="3" type="ORF">Syun_004871</name>
</gene>
<organism evidence="3 4">
    <name type="scientific">Stephania yunnanensis</name>
    <dbReference type="NCBI Taxonomy" id="152371"/>
    <lineage>
        <taxon>Eukaryota</taxon>
        <taxon>Viridiplantae</taxon>
        <taxon>Streptophyta</taxon>
        <taxon>Embryophyta</taxon>
        <taxon>Tracheophyta</taxon>
        <taxon>Spermatophyta</taxon>
        <taxon>Magnoliopsida</taxon>
        <taxon>Ranunculales</taxon>
        <taxon>Menispermaceae</taxon>
        <taxon>Menispermoideae</taxon>
        <taxon>Cissampelideae</taxon>
        <taxon>Stephania</taxon>
    </lineage>
</organism>